<comment type="caution">
    <text evidence="7">The sequence shown here is derived from an EMBL/GenBank/DDBJ whole genome shotgun (WGS) entry which is preliminary data.</text>
</comment>
<name>A0A8H8WNL0_COLGL</name>
<feature type="transmembrane region" description="Helical" evidence="6">
    <location>
        <begin position="42"/>
        <end position="62"/>
    </location>
</feature>
<dbReference type="PANTHER" id="PTHR23507">
    <property type="entry name" value="ZGC:174356"/>
    <property type="match status" value="1"/>
</dbReference>
<dbReference type="Pfam" id="PF07690">
    <property type="entry name" value="MFS_1"/>
    <property type="match status" value="1"/>
</dbReference>
<dbReference type="GO" id="GO:0022857">
    <property type="term" value="F:transmembrane transporter activity"/>
    <property type="evidence" value="ECO:0007669"/>
    <property type="project" value="InterPro"/>
</dbReference>
<dbReference type="PANTHER" id="PTHR23507:SF1">
    <property type="entry name" value="FI18259P1-RELATED"/>
    <property type="match status" value="1"/>
</dbReference>
<dbReference type="Gene3D" id="1.20.1250.20">
    <property type="entry name" value="MFS general substrate transporter like domains"/>
    <property type="match status" value="1"/>
</dbReference>
<dbReference type="Proteomes" id="UP000613401">
    <property type="component" value="Unassembled WGS sequence"/>
</dbReference>
<accession>A0A8H8WNL0</accession>
<feature type="transmembrane region" description="Helical" evidence="6">
    <location>
        <begin position="228"/>
        <end position="248"/>
    </location>
</feature>
<reference evidence="7" key="2">
    <citation type="submission" date="2020-03" db="EMBL/GenBank/DDBJ databases">
        <authorList>
            <person name="Fu F.-F."/>
            <person name="Chen J."/>
        </authorList>
    </citation>
    <scope>NUCLEOTIDE SEQUENCE</scope>
    <source>
        <strain evidence="7">Lc1</strain>
    </source>
</reference>
<evidence type="ECO:0000313" key="7">
    <source>
        <dbReference type="EMBL" id="KAF3797126.1"/>
    </source>
</evidence>
<feature type="transmembrane region" description="Helical" evidence="6">
    <location>
        <begin position="161"/>
        <end position="183"/>
    </location>
</feature>
<evidence type="ECO:0000256" key="3">
    <source>
        <dbReference type="ARBA" id="ARBA00022989"/>
    </source>
</evidence>
<evidence type="ECO:0000256" key="4">
    <source>
        <dbReference type="ARBA" id="ARBA00023136"/>
    </source>
</evidence>
<feature type="transmembrane region" description="Helical" evidence="6">
    <location>
        <begin position="497"/>
        <end position="516"/>
    </location>
</feature>
<feature type="region of interest" description="Disordered" evidence="5">
    <location>
        <begin position="1"/>
        <end position="32"/>
    </location>
</feature>
<dbReference type="EMBL" id="WVTB01000117">
    <property type="protein sequence ID" value="KAF3797126.1"/>
    <property type="molecule type" value="Genomic_DNA"/>
</dbReference>
<evidence type="ECO:0000313" key="8">
    <source>
        <dbReference type="Proteomes" id="UP000613401"/>
    </source>
</evidence>
<feature type="transmembrane region" description="Helical" evidence="6">
    <location>
        <begin position="365"/>
        <end position="384"/>
    </location>
</feature>
<reference evidence="7" key="1">
    <citation type="journal article" date="2020" name="Phytopathology">
        <title>Genome sequence and comparative analysis of Colletotrichum gloeosporioides isolated from Liriodendron leaves.</title>
        <authorList>
            <person name="Fu F.F."/>
            <person name="Hao Z."/>
            <person name="Wang P."/>
            <person name="Lu Y."/>
            <person name="Xue L.J."/>
            <person name="Wei G."/>
            <person name="Tian Y."/>
            <person name="Baishi H."/>
            <person name="Xu H."/>
            <person name="Shi J."/>
            <person name="Cheng T."/>
            <person name="Wang G."/>
            <person name="Yi Y."/>
            <person name="Chen J."/>
        </authorList>
    </citation>
    <scope>NUCLEOTIDE SEQUENCE</scope>
    <source>
        <strain evidence="7">Lc1</strain>
    </source>
</reference>
<keyword evidence="4 6" id="KW-0472">Membrane</keyword>
<evidence type="ECO:0000256" key="2">
    <source>
        <dbReference type="ARBA" id="ARBA00022692"/>
    </source>
</evidence>
<sequence length="518" mass="55337">MARETSPLLENADPIEAETSPETPLLSASGEDAAKHPRYPSAILIAFAICFLADAGASLLGVPEVRAFEMAVCRDYYVEHDPTVIGEPPWSYVDESLCKLRGIQTRMAYLRATKGLIMTIPGKECGPMCLSPRFSEQTLTIEGILLTFPYGYLSDRVGRKLVVFLSLFGQILEMFATIGILYFHRTFSTNMVLLTPIFRIIGGGNRVLVASLSSIVVDTVPPSMRPTLFYVTGAGLLITETVMVPIGSQLLLKDLWLAFKVAMPILLASLVLVGVLPETHDPKHSSGDGTDDLSVDSSDTNKPFLHMLLRRGANNVKKAGQGLRGLPKGAKVTLSIIFISKFARECSSLFVQYASKVLHWPIANAGYVISVKSFISLVLLILLAGMSTAASRRGEAATLLLNRRVVILSLAMLALGAVLVGLSINAATLVVGSVFESTGYGIGQALQGTLASFANPSSTGELFAGAALIELLAGLSGTFAFAGLFDLGLQSRFPRGVGLPYFVAAILYAIAVIESLSL</sequence>
<evidence type="ECO:0000256" key="1">
    <source>
        <dbReference type="ARBA" id="ARBA00004141"/>
    </source>
</evidence>
<dbReference type="SUPFAM" id="SSF103473">
    <property type="entry name" value="MFS general substrate transporter"/>
    <property type="match status" value="1"/>
</dbReference>
<proteinExistence type="predicted"/>
<dbReference type="RefSeq" id="XP_045256290.1">
    <property type="nucleotide sequence ID" value="XM_045409045.1"/>
</dbReference>
<keyword evidence="3 6" id="KW-1133">Transmembrane helix</keyword>
<feature type="transmembrane region" description="Helical" evidence="6">
    <location>
        <begin position="255"/>
        <end position="276"/>
    </location>
</feature>
<dbReference type="AlphaFoldDB" id="A0A8H8WNL0"/>
<dbReference type="GO" id="GO:0016020">
    <property type="term" value="C:membrane"/>
    <property type="evidence" value="ECO:0007669"/>
    <property type="project" value="UniProtKB-SubCell"/>
</dbReference>
<feature type="transmembrane region" description="Helical" evidence="6">
    <location>
        <begin position="462"/>
        <end position="485"/>
    </location>
</feature>
<dbReference type="InterPro" id="IPR036259">
    <property type="entry name" value="MFS_trans_sf"/>
</dbReference>
<feature type="transmembrane region" description="Helical" evidence="6">
    <location>
        <begin position="405"/>
        <end position="431"/>
    </location>
</feature>
<gene>
    <name evidence="7" type="ORF">GCG54_00009096</name>
</gene>
<evidence type="ECO:0000256" key="5">
    <source>
        <dbReference type="SAM" id="MobiDB-lite"/>
    </source>
</evidence>
<comment type="subcellular location">
    <subcellularLocation>
        <location evidence="1">Membrane</location>
        <topology evidence="1">Multi-pass membrane protein</topology>
    </subcellularLocation>
</comment>
<evidence type="ECO:0008006" key="9">
    <source>
        <dbReference type="Google" id="ProtNLM"/>
    </source>
</evidence>
<dbReference type="InterPro" id="IPR011701">
    <property type="entry name" value="MFS"/>
</dbReference>
<keyword evidence="2 6" id="KW-0812">Transmembrane</keyword>
<keyword evidence="8" id="KW-1185">Reference proteome</keyword>
<protein>
    <recommendedName>
        <fullName evidence="9">Major facilitator superfamily (MFS) profile domain-containing protein</fullName>
    </recommendedName>
</protein>
<dbReference type="GeneID" id="69016230"/>
<organism evidence="7 8">
    <name type="scientific">Colletotrichum gloeosporioides</name>
    <name type="common">Anthracnose fungus</name>
    <name type="synonym">Glomerella cingulata</name>
    <dbReference type="NCBI Taxonomy" id="474922"/>
    <lineage>
        <taxon>Eukaryota</taxon>
        <taxon>Fungi</taxon>
        <taxon>Dikarya</taxon>
        <taxon>Ascomycota</taxon>
        <taxon>Pezizomycotina</taxon>
        <taxon>Sordariomycetes</taxon>
        <taxon>Hypocreomycetidae</taxon>
        <taxon>Glomerellales</taxon>
        <taxon>Glomerellaceae</taxon>
        <taxon>Colletotrichum</taxon>
        <taxon>Colletotrichum gloeosporioides species complex</taxon>
    </lineage>
</organism>
<evidence type="ECO:0000256" key="6">
    <source>
        <dbReference type="SAM" id="Phobius"/>
    </source>
</evidence>